<feature type="DNA-binding region" description="OmpR/PhoB-type" evidence="7">
    <location>
        <begin position="124"/>
        <end position="219"/>
    </location>
</feature>
<dbReference type="InterPro" id="IPR001789">
    <property type="entry name" value="Sig_transdc_resp-reg_receiver"/>
</dbReference>
<dbReference type="InterPro" id="IPR011006">
    <property type="entry name" value="CheY-like_superfamily"/>
</dbReference>
<evidence type="ECO:0000256" key="1">
    <source>
        <dbReference type="ARBA" id="ARBA00022553"/>
    </source>
</evidence>
<dbReference type="PANTHER" id="PTHR48111:SF1">
    <property type="entry name" value="TWO-COMPONENT RESPONSE REGULATOR ORR33"/>
    <property type="match status" value="1"/>
</dbReference>
<evidence type="ECO:0000256" key="3">
    <source>
        <dbReference type="ARBA" id="ARBA00023015"/>
    </source>
</evidence>
<organism evidence="10 11">
    <name type="scientific">Dokdonella fugitiva</name>
    <dbReference type="NCBI Taxonomy" id="328517"/>
    <lineage>
        <taxon>Bacteria</taxon>
        <taxon>Pseudomonadati</taxon>
        <taxon>Pseudomonadota</taxon>
        <taxon>Gammaproteobacteria</taxon>
        <taxon>Lysobacterales</taxon>
        <taxon>Rhodanobacteraceae</taxon>
        <taxon>Dokdonella</taxon>
    </lineage>
</organism>
<protein>
    <submittedName>
        <fullName evidence="10">DNA-binding response OmpR family regulator</fullName>
    </submittedName>
</protein>
<evidence type="ECO:0000256" key="4">
    <source>
        <dbReference type="ARBA" id="ARBA00023125"/>
    </source>
</evidence>
<dbReference type="PANTHER" id="PTHR48111">
    <property type="entry name" value="REGULATOR OF RPOS"/>
    <property type="match status" value="1"/>
</dbReference>
<comment type="caution">
    <text evidence="10">The sequence shown here is derived from an EMBL/GenBank/DDBJ whole genome shotgun (WGS) entry which is preliminary data.</text>
</comment>
<dbReference type="Pfam" id="PF00072">
    <property type="entry name" value="Response_reg"/>
    <property type="match status" value="1"/>
</dbReference>
<sequence>MRILVVEDDALVADAIRRGLGEAGYAVDHVDSAERAGTALGAESFDLAVVDIGLPGADGLALLQRMRRGGSAVPVLILTARDALADRVSALDLGADDYLVKPFALPELVARSRALIRRSRSAASAELVIGALRLDLAARRAEVDGTAVSLTRREWAVLECLALNIGRVVAKDRLLQAIANWDEDIGANAIEVYVSRLRTKLGGAAPIRTVRGLGYRLDDAPG</sequence>
<dbReference type="EMBL" id="JACGXL010000002">
    <property type="protein sequence ID" value="MBA8887278.1"/>
    <property type="molecule type" value="Genomic_DNA"/>
</dbReference>
<dbReference type="GO" id="GO:0005829">
    <property type="term" value="C:cytosol"/>
    <property type="evidence" value="ECO:0007669"/>
    <property type="project" value="TreeGrafter"/>
</dbReference>
<evidence type="ECO:0000256" key="7">
    <source>
        <dbReference type="PROSITE-ProRule" id="PRU01091"/>
    </source>
</evidence>
<name>A0A839F196_9GAMM</name>
<dbReference type="Pfam" id="PF00486">
    <property type="entry name" value="Trans_reg_C"/>
    <property type="match status" value="1"/>
</dbReference>
<dbReference type="PROSITE" id="PS51755">
    <property type="entry name" value="OMPR_PHOB"/>
    <property type="match status" value="1"/>
</dbReference>
<gene>
    <name evidence="10" type="ORF">FHW12_001492</name>
</gene>
<dbReference type="CDD" id="cd17624">
    <property type="entry name" value="REC_OmpR_PmrA-like"/>
    <property type="match status" value="1"/>
</dbReference>
<evidence type="ECO:0000313" key="11">
    <source>
        <dbReference type="Proteomes" id="UP000550401"/>
    </source>
</evidence>
<keyword evidence="3" id="KW-0805">Transcription regulation</keyword>
<keyword evidence="1 6" id="KW-0597">Phosphoprotein</keyword>
<dbReference type="Gene3D" id="3.40.50.2300">
    <property type="match status" value="1"/>
</dbReference>
<keyword evidence="11" id="KW-1185">Reference proteome</keyword>
<feature type="domain" description="Response regulatory" evidence="8">
    <location>
        <begin position="2"/>
        <end position="116"/>
    </location>
</feature>
<keyword evidence="2" id="KW-0902">Two-component regulatory system</keyword>
<dbReference type="Gene3D" id="6.10.250.690">
    <property type="match status" value="1"/>
</dbReference>
<dbReference type="PROSITE" id="PS50110">
    <property type="entry name" value="RESPONSE_REGULATORY"/>
    <property type="match status" value="1"/>
</dbReference>
<keyword evidence="4 7" id="KW-0238">DNA-binding</keyword>
<feature type="domain" description="OmpR/PhoB-type" evidence="9">
    <location>
        <begin position="124"/>
        <end position="219"/>
    </location>
</feature>
<keyword evidence="5" id="KW-0804">Transcription</keyword>
<dbReference type="Gene3D" id="1.10.10.10">
    <property type="entry name" value="Winged helix-like DNA-binding domain superfamily/Winged helix DNA-binding domain"/>
    <property type="match status" value="1"/>
</dbReference>
<reference evidence="10 11" key="1">
    <citation type="submission" date="2020-07" db="EMBL/GenBank/DDBJ databases">
        <title>Genomic Encyclopedia of Type Strains, Phase IV (KMG-V): Genome sequencing to study the core and pangenomes of soil and plant-associated prokaryotes.</title>
        <authorList>
            <person name="Whitman W."/>
        </authorList>
    </citation>
    <scope>NUCLEOTIDE SEQUENCE [LARGE SCALE GENOMIC DNA]</scope>
    <source>
        <strain evidence="10 11">RH2WT43</strain>
    </source>
</reference>
<evidence type="ECO:0000256" key="6">
    <source>
        <dbReference type="PROSITE-ProRule" id="PRU00169"/>
    </source>
</evidence>
<evidence type="ECO:0000259" key="8">
    <source>
        <dbReference type="PROSITE" id="PS50110"/>
    </source>
</evidence>
<dbReference type="CDD" id="cd00383">
    <property type="entry name" value="trans_reg_C"/>
    <property type="match status" value="1"/>
</dbReference>
<accession>A0A839F196</accession>
<dbReference type="AlphaFoldDB" id="A0A839F196"/>
<evidence type="ECO:0000313" key="10">
    <source>
        <dbReference type="EMBL" id="MBA8887278.1"/>
    </source>
</evidence>
<dbReference type="RefSeq" id="WP_182530361.1">
    <property type="nucleotide sequence ID" value="NZ_JACGXL010000002.1"/>
</dbReference>
<dbReference type="GO" id="GO:0000976">
    <property type="term" value="F:transcription cis-regulatory region binding"/>
    <property type="evidence" value="ECO:0007669"/>
    <property type="project" value="TreeGrafter"/>
</dbReference>
<dbReference type="InterPro" id="IPR001867">
    <property type="entry name" value="OmpR/PhoB-type_DNA-bd"/>
</dbReference>
<dbReference type="InterPro" id="IPR036388">
    <property type="entry name" value="WH-like_DNA-bd_sf"/>
</dbReference>
<dbReference type="GO" id="GO:0032993">
    <property type="term" value="C:protein-DNA complex"/>
    <property type="evidence" value="ECO:0007669"/>
    <property type="project" value="TreeGrafter"/>
</dbReference>
<evidence type="ECO:0000256" key="2">
    <source>
        <dbReference type="ARBA" id="ARBA00023012"/>
    </source>
</evidence>
<evidence type="ECO:0000256" key="5">
    <source>
        <dbReference type="ARBA" id="ARBA00023163"/>
    </source>
</evidence>
<dbReference type="Proteomes" id="UP000550401">
    <property type="component" value="Unassembled WGS sequence"/>
</dbReference>
<dbReference type="FunFam" id="3.40.50.2300:FF:000002">
    <property type="entry name" value="DNA-binding response regulator PhoP"/>
    <property type="match status" value="1"/>
</dbReference>
<feature type="modified residue" description="4-aspartylphosphate" evidence="6">
    <location>
        <position position="51"/>
    </location>
</feature>
<dbReference type="InterPro" id="IPR039420">
    <property type="entry name" value="WalR-like"/>
</dbReference>
<evidence type="ECO:0000259" key="9">
    <source>
        <dbReference type="PROSITE" id="PS51755"/>
    </source>
</evidence>
<proteinExistence type="predicted"/>
<dbReference type="SMART" id="SM00448">
    <property type="entry name" value="REC"/>
    <property type="match status" value="1"/>
</dbReference>
<dbReference type="GO" id="GO:0006355">
    <property type="term" value="P:regulation of DNA-templated transcription"/>
    <property type="evidence" value="ECO:0007669"/>
    <property type="project" value="InterPro"/>
</dbReference>
<dbReference type="SUPFAM" id="SSF52172">
    <property type="entry name" value="CheY-like"/>
    <property type="match status" value="1"/>
</dbReference>
<dbReference type="GO" id="GO:0000156">
    <property type="term" value="F:phosphorelay response regulator activity"/>
    <property type="evidence" value="ECO:0007669"/>
    <property type="project" value="TreeGrafter"/>
</dbReference>
<dbReference type="SMART" id="SM00862">
    <property type="entry name" value="Trans_reg_C"/>
    <property type="match status" value="1"/>
</dbReference>